<sequence length="343" mass="40372">MKKHVKTVKERKDQVFNLECEPEVKEWEDSEEGEEEEEIKEQPEILEEIPWVELKREMGSMNRTLDEMQAHLAIDPYEGSFKEDEVREVGLEPEDSRWMVMNGSRDPSVRDLQLNNLRIRRQLDALIRCSELGDGRILALDRLYSRQQKDLVTCRQEHDRVLSFHLTKQLEAGKCLQRYRYARDLYASWRELFKMGRHLKEAYKKTLERTQSRLEYVEFKKRALEEITVAHEQCLGSTRHLLSRVREVELGLAPLGFTRAQSVASRHQGSQGSAAQGAGNESHRLEEHGHPVIVAENHWQRRSFRTVRFARGELLRLPIFVPPVELTWYGKMRHMLLNPPKPR</sequence>
<dbReference type="GeneID" id="108005218"/>
<accession>A0AB39YXH4</accession>
<dbReference type="AlphaFoldDB" id="A0AB39YXH4"/>
<evidence type="ECO:0000313" key="3">
    <source>
        <dbReference type="RefSeq" id="XP_016923897.3"/>
    </source>
</evidence>
<dbReference type="InterPro" id="IPR031883">
    <property type="entry name" value="DUF4763"/>
</dbReference>
<evidence type="ECO:0000313" key="2">
    <source>
        <dbReference type="Proteomes" id="UP001652628"/>
    </source>
</evidence>
<feature type="region of interest" description="Disordered" evidence="1">
    <location>
        <begin position="263"/>
        <end position="284"/>
    </location>
</feature>
<gene>
    <name evidence="3" type="primary">LOC108005218</name>
</gene>
<feature type="compositionally biased region" description="Low complexity" evidence="1">
    <location>
        <begin position="268"/>
        <end position="279"/>
    </location>
</feature>
<feature type="compositionally biased region" description="Acidic residues" evidence="1">
    <location>
        <begin position="28"/>
        <end position="42"/>
    </location>
</feature>
<organism evidence="2 3">
    <name type="scientific">Drosophila suzukii</name>
    <name type="common">Spotted-wing drosophila fruit fly</name>
    <dbReference type="NCBI Taxonomy" id="28584"/>
    <lineage>
        <taxon>Eukaryota</taxon>
        <taxon>Metazoa</taxon>
        <taxon>Ecdysozoa</taxon>
        <taxon>Arthropoda</taxon>
        <taxon>Hexapoda</taxon>
        <taxon>Insecta</taxon>
        <taxon>Pterygota</taxon>
        <taxon>Neoptera</taxon>
        <taxon>Endopterygota</taxon>
        <taxon>Diptera</taxon>
        <taxon>Brachycera</taxon>
        <taxon>Muscomorpha</taxon>
        <taxon>Ephydroidea</taxon>
        <taxon>Drosophilidae</taxon>
        <taxon>Drosophila</taxon>
        <taxon>Sophophora</taxon>
    </lineage>
</organism>
<keyword evidence="2" id="KW-1185">Reference proteome</keyword>
<evidence type="ECO:0000256" key="1">
    <source>
        <dbReference type="SAM" id="MobiDB-lite"/>
    </source>
</evidence>
<dbReference type="Pfam" id="PF15960">
    <property type="entry name" value="DUF4763"/>
    <property type="match status" value="1"/>
</dbReference>
<feature type="region of interest" description="Disordered" evidence="1">
    <location>
        <begin position="23"/>
        <end position="42"/>
    </location>
</feature>
<dbReference type="RefSeq" id="XP_016923897.3">
    <property type="nucleotide sequence ID" value="XM_017068408.4"/>
</dbReference>
<protein>
    <submittedName>
        <fullName evidence="3">Uncharacterized protein</fullName>
    </submittedName>
</protein>
<dbReference type="Proteomes" id="UP001652628">
    <property type="component" value="Chromosome X"/>
</dbReference>
<reference evidence="3" key="1">
    <citation type="submission" date="2025-08" db="UniProtKB">
        <authorList>
            <consortium name="RefSeq"/>
        </authorList>
    </citation>
    <scope>IDENTIFICATION</scope>
</reference>
<name>A0AB39YXH4_DROSZ</name>
<proteinExistence type="predicted"/>